<dbReference type="Proteomes" id="UP000275199">
    <property type="component" value="Unassembled WGS sequence"/>
</dbReference>
<comment type="catalytic activity">
    <reaction evidence="7 8">
        <text>alpha-D-glucose 1-phosphate + UTP + H(+) = UDP-alpha-D-glucose + diphosphate</text>
        <dbReference type="Rhea" id="RHEA:19889"/>
        <dbReference type="ChEBI" id="CHEBI:15378"/>
        <dbReference type="ChEBI" id="CHEBI:33019"/>
        <dbReference type="ChEBI" id="CHEBI:46398"/>
        <dbReference type="ChEBI" id="CHEBI:58601"/>
        <dbReference type="ChEBI" id="CHEBI:58885"/>
        <dbReference type="EC" id="2.7.7.9"/>
    </reaction>
</comment>
<gene>
    <name evidence="10" type="primary">galU</name>
    <name evidence="10" type="ORF">EF096_15015</name>
</gene>
<keyword evidence="4 8" id="KW-0808">Transferase</keyword>
<dbReference type="SUPFAM" id="SSF53448">
    <property type="entry name" value="Nucleotide-diphospho-sugar transferases"/>
    <property type="match status" value="1"/>
</dbReference>
<proteinExistence type="inferred from homology"/>
<dbReference type="CDD" id="cd02541">
    <property type="entry name" value="UGPase_prokaryotic"/>
    <property type="match status" value="1"/>
</dbReference>
<evidence type="ECO:0000256" key="1">
    <source>
        <dbReference type="ARBA" id="ARBA00006890"/>
    </source>
</evidence>
<feature type="domain" description="Nucleotidyl transferase" evidence="9">
    <location>
        <begin position="6"/>
        <end position="272"/>
    </location>
</feature>
<evidence type="ECO:0000256" key="8">
    <source>
        <dbReference type="RuleBase" id="RU361259"/>
    </source>
</evidence>
<evidence type="ECO:0000256" key="7">
    <source>
        <dbReference type="ARBA" id="ARBA00048128"/>
    </source>
</evidence>
<reference evidence="10 11" key="1">
    <citation type="submission" date="2018-11" db="EMBL/GenBank/DDBJ databases">
        <authorList>
            <person name="Jang G.I."/>
            <person name="Hwang C.Y."/>
        </authorList>
    </citation>
    <scope>NUCLEOTIDE SEQUENCE [LARGE SCALE GENOMIC DNA]</scope>
    <source>
        <strain evidence="10 11">SSM26</strain>
    </source>
</reference>
<dbReference type="InterPro" id="IPR005835">
    <property type="entry name" value="NTP_transferase_dom"/>
</dbReference>
<dbReference type="RefSeq" id="WP_123890611.1">
    <property type="nucleotide sequence ID" value="NZ_RKKU01000022.1"/>
</dbReference>
<dbReference type="EC" id="2.7.7.9" evidence="2 8"/>
<evidence type="ECO:0000313" key="10">
    <source>
        <dbReference type="EMBL" id="ROZ82344.1"/>
    </source>
</evidence>
<evidence type="ECO:0000313" key="11">
    <source>
        <dbReference type="Proteomes" id="UP000275199"/>
    </source>
</evidence>
<dbReference type="InterPro" id="IPR005771">
    <property type="entry name" value="GalU_uridylyltTrfase_bac/arc"/>
</dbReference>
<evidence type="ECO:0000256" key="2">
    <source>
        <dbReference type="ARBA" id="ARBA00012415"/>
    </source>
</evidence>
<comment type="similarity">
    <text evidence="1 8">Belongs to the UDPGP type 2 family.</text>
</comment>
<comment type="function">
    <text evidence="6">May play a role in stationary phase survival.</text>
</comment>
<organism evidence="10 11">
    <name type="scientific">Pseudomonas neustonica</name>
    <dbReference type="NCBI Taxonomy" id="2487346"/>
    <lineage>
        <taxon>Bacteria</taxon>
        <taxon>Pseudomonadati</taxon>
        <taxon>Pseudomonadota</taxon>
        <taxon>Gammaproteobacteria</taxon>
        <taxon>Pseudomonadales</taxon>
        <taxon>Pseudomonadaceae</taxon>
        <taxon>Pseudomonas</taxon>
    </lineage>
</organism>
<dbReference type="EMBL" id="RKKU01000022">
    <property type="protein sequence ID" value="ROZ82344.1"/>
    <property type="molecule type" value="Genomic_DNA"/>
</dbReference>
<keyword evidence="5 8" id="KW-0548">Nucleotidyltransferase</keyword>
<evidence type="ECO:0000256" key="5">
    <source>
        <dbReference type="ARBA" id="ARBA00022695"/>
    </source>
</evidence>
<evidence type="ECO:0000256" key="3">
    <source>
        <dbReference type="ARBA" id="ARBA00019048"/>
    </source>
</evidence>
<dbReference type="Pfam" id="PF00483">
    <property type="entry name" value="NTP_transferase"/>
    <property type="match status" value="1"/>
</dbReference>
<evidence type="ECO:0000259" key="9">
    <source>
        <dbReference type="Pfam" id="PF00483"/>
    </source>
</evidence>
<sequence>MKVTKAVLPVAGLGTRFLPASKAIPKEMITVVDKPVIQYVVEEALAAGINEIVLVTHSSKKAIEDHFDVNYELEAELERRGKDELLQILHDIAPPSLKVTAVRQGKALGLGHAVYCARPVVGDAPFAVLLPDVLVEQSGDMSDLNLMTSRYAQSGQAQIMVEPVPYDRVHQYGVVDLNGTELRQGKHAPMSSVVEKPARADAPSNLAIVGRYVLPVEIFDLLAKTKPGAGGEIQLTDAIATLMGGSGVEAYRIRGRSYDCGSKLGYLEATLAYGLNHPQLGADFKALLARYQS</sequence>
<comment type="caution">
    <text evidence="10">The sequence shown here is derived from an EMBL/GenBank/DDBJ whole genome shotgun (WGS) entry which is preliminary data.</text>
</comment>
<dbReference type="NCBIfam" id="TIGR01099">
    <property type="entry name" value="galU"/>
    <property type="match status" value="1"/>
</dbReference>
<name>A0ABX9XF01_9PSED</name>
<evidence type="ECO:0000256" key="6">
    <source>
        <dbReference type="ARBA" id="ARBA00037294"/>
    </source>
</evidence>
<dbReference type="PANTHER" id="PTHR43197:SF1">
    <property type="entry name" value="UTP--GLUCOSE-1-PHOSPHATE URIDYLYLTRANSFERASE"/>
    <property type="match status" value="1"/>
</dbReference>
<dbReference type="Gene3D" id="3.90.550.10">
    <property type="entry name" value="Spore Coat Polysaccharide Biosynthesis Protein SpsA, Chain A"/>
    <property type="match status" value="1"/>
</dbReference>
<keyword evidence="11" id="KW-1185">Reference proteome</keyword>
<accession>A0ABX9XF01</accession>
<dbReference type="GO" id="GO:0003983">
    <property type="term" value="F:UTP:glucose-1-phosphate uridylyltransferase activity"/>
    <property type="evidence" value="ECO:0007669"/>
    <property type="project" value="UniProtKB-EC"/>
</dbReference>
<evidence type="ECO:0000256" key="4">
    <source>
        <dbReference type="ARBA" id="ARBA00022679"/>
    </source>
</evidence>
<dbReference type="PANTHER" id="PTHR43197">
    <property type="entry name" value="UTP--GLUCOSE-1-PHOSPHATE URIDYLYLTRANSFERASE"/>
    <property type="match status" value="1"/>
</dbReference>
<dbReference type="InterPro" id="IPR029044">
    <property type="entry name" value="Nucleotide-diphossugar_trans"/>
</dbReference>
<protein>
    <recommendedName>
        <fullName evidence="3 8">UTP--glucose-1-phosphate uridylyltransferase</fullName>
        <ecNumber evidence="2 8">2.7.7.9</ecNumber>
    </recommendedName>
    <alternativeName>
        <fullName evidence="8">UDP-glucose pyrophosphorylase</fullName>
    </alternativeName>
</protein>